<dbReference type="InterPro" id="IPR019734">
    <property type="entry name" value="TPR_rpt"/>
</dbReference>
<dbReference type="EMBL" id="VFPP01000001">
    <property type="protein sequence ID" value="TQM84730.1"/>
    <property type="molecule type" value="Genomic_DNA"/>
</dbReference>
<dbReference type="RefSeq" id="WP_141982875.1">
    <property type="nucleotide sequence ID" value="NZ_VFPP01000001.1"/>
</dbReference>
<dbReference type="InterPro" id="IPR046880">
    <property type="entry name" value="TPR-S"/>
</dbReference>
<dbReference type="PROSITE" id="PS50005">
    <property type="entry name" value="TPR"/>
    <property type="match status" value="2"/>
</dbReference>
<comment type="caution">
    <text evidence="2">The sequence shown here is derived from an EMBL/GenBank/DDBJ whole genome shotgun (WGS) entry which is preliminary data.</text>
</comment>
<sequence length="464" mass="50906">MTVDTGPTAGGTPDADVIFVAMPGTVRGPNAGWTNVEQIKKHLYERVAREVGEEMGRRFRVRVEVDEYRPGNIHQSMFGAALHAPVYIADLTGLNANVYLELGVRWAVRDNVTVLTCQSLQDDLAFNVAPSKAVEYGNDPEKLETACKRIVEMIVKGLRNPDHVDSLVRQGTELVAVGRRELRELRDENARLHHQRGEDLITAARTASHDQRVDLLRQAVEVNPANAEAHLLLGEAAIAADDHPTAITHLTRAVSLDETDSRAWRQLGVAQSKHGSLDAAAHSVQRCIARAPDDAEAHAILGGIHRRRARSHYDDAGVYDFAALRQARDAYAEAGRIDRRDTYPLMNVVRLDLLLAGDDGDLCARALAAADTLTGLARYSAMEEGHRDRWKWFDYADALAFAGQEREALAAARRGLALFEPPHRRAAGVTAADPLQDIVNHTPLPAEVDAAVRALIDAYRSPEG</sequence>
<organism evidence="2 3">
    <name type="scientific">Saccharothrix saharensis</name>
    <dbReference type="NCBI Taxonomy" id="571190"/>
    <lineage>
        <taxon>Bacteria</taxon>
        <taxon>Bacillati</taxon>
        <taxon>Actinomycetota</taxon>
        <taxon>Actinomycetes</taxon>
        <taxon>Pseudonocardiales</taxon>
        <taxon>Pseudonocardiaceae</taxon>
        <taxon>Saccharothrix</taxon>
    </lineage>
</organism>
<proteinExistence type="predicted"/>
<dbReference type="InterPro" id="IPR011990">
    <property type="entry name" value="TPR-like_helical_dom_sf"/>
</dbReference>
<reference evidence="2 3" key="1">
    <citation type="submission" date="2019-06" db="EMBL/GenBank/DDBJ databases">
        <title>Sequencing the genomes of 1000 actinobacteria strains.</title>
        <authorList>
            <person name="Klenk H.-P."/>
        </authorList>
    </citation>
    <scope>NUCLEOTIDE SEQUENCE [LARGE SCALE GENOMIC DNA]</scope>
    <source>
        <strain evidence="2 3">DSM 45456</strain>
    </source>
</reference>
<keyword evidence="3" id="KW-1185">Reference proteome</keyword>
<dbReference type="Pfam" id="PF20308">
    <property type="entry name" value="TPR-S"/>
    <property type="match status" value="1"/>
</dbReference>
<keyword evidence="1" id="KW-0802">TPR repeat</keyword>
<evidence type="ECO:0000256" key="1">
    <source>
        <dbReference type="PROSITE-ProRule" id="PRU00339"/>
    </source>
</evidence>
<dbReference type="AlphaFoldDB" id="A0A543JPG7"/>
<dbReference type="SMART" id="SM00028">
    <property type="entry name" value="TPR"/>
    <property type="match status" value="2"/>
</dbReference>
<accession>A0A543JPG7</accession>
<protein>
    <submittedName>
        <fullName evidence="2">Tetratricopeptide repeat protein</fullName>
    </submittedName>
</protein>
<evidence type="ECO:0000313" key="3">
    <source>
        <dbReference type="Proteomes" id="UP000316628"/>
    </source>
</evidence>
<name>A0A543JPG7_9PSEU</name>
<dbReference type="Proteomes" id="UP000316628">
    <property type="component" value="Unassembled WGS sequence"/>
</dbReference>
<feature type="repeat" description="TPR" evidence="1">
    <location>
        <begin position="261"/>
        <end position="294"/>
    </location>
</feature>
<dbReference type="OrthoDB" id="5180013at2"/>
<dbReference type="SUPFAM" id="SSF48452">
    <property type="entry name" value="TPR-like"/>
    <property type="match status" value="1"/>
</dbReference>
<evidence type="ECO:0000313" key="2">
    <source>
        <dbReference type="EMBL" id="TQM84730.1"/>
    </source>
</evidence>
<gene>
    <name evidence="2" type="ORF">FHX81_7186</name>
</gene>
<dbReference type="Gene3D" id="1.25.40.10">
    <property type="entry name" value="Tetratricopeptide repeat domain"/>
    <property type="match status" value="1"/>
</dbReference>
<feature type="repeat" description="TPR" evidence="1">
    <location>
        <begin position="227"/>
        <end position="260"/>
    </location>
</feature>